<protein>
    <submittedName>
        <fullName evidence="1">Tape measure protein</fullName>
    </submittedName>
</protein>
<sequence length="1142" mass="122049">MAEQTSRLAIILDSTGAKRSADTLATSLERLTTQGEKATGSTDELGFSFKRLATSAAGALSVGIVIKTVDEWGQVAARMKNALRSVEGDIKNYSAIQERFLTISNRNGKNIADTQLLYIGAASSMQELGYSTTQTVDYIESLSSAMTANASSVNEVLSMQNALNKAQIAGKVAGENWNSIMNATPTLLGDIAKQLEKQNGGIKVTEMEVKKLAADGKISFKLFADAIMAAKDANNALADSMDNTVADGLTRVTNSAKAYYGELNQSLGITRAISASLATVSDNFGSVSTVLTGIVGIGAARYFGNLSNSIYDSTKKAAENALTNRKLAVDKVNTARATLIQAQNERAAAIAAVESTKAQQSAATTEVQRISLKTQLANQTAALTAATKAETVATTELAAAQGRLSVANNLVKGGLALVGGPVGLAMLAAGGMYAFATSMQQAKADAIDLSRGLSGLIEKLKEMTREQKLIKIGDLENSYVALESAIRKAEQAKAEAFRGTFGKAQAIEKETAGTREHTKAVEEAERAQRKYEAASASLSVAKDDLSRAQNTAKVIQADLNGTLQQGADLLRAHTQTTLPNGASAFKSFGFDVNTAANALGKFNAASLQINFSDGGSRLKKQLERDLALAKKTGEERARLQAKYAAEDAGETDERAIGNLQDLAALVYSQNEAQKELNKTTKQSRDAGQEMLKQLREQALAIEDQLRYSGKLTDAGFQRLSFERQIAAIKAKGKKATDDEKSLLANQGLVLAAYKELEVRQETAKLMEEYRSQQTSIYSEMKKGNTLLVERLTLLDKLKAAGKLTDGEYDTSRNNAIKNTKSTLPQSVTSVTGNLSPTGGELSGTWGGMQQQMNELQKAQEAVNQWQDQQLESYREYYEGKANLTAEYEARIAETQKTARQANDQIEAQRREINRAATESIMDSIVSITRDGFGEQSAVYKAAFVANKAFAIAQSMLSIQQGIAMAAANPFPMNLAAMASVAAQTASIVSNIQGIAGVGFANGGYTGKGAKYDPRGVVHAGEFVFNKEATDKIGVPNLYKMMNSGSIPMDALKNDQYAMKNIHPANQTTNNSSEENTTKVVTIHAAPITIQGNPDDKTIALIEQSQKKAIMDCYKAISNDIAEGKGNVSKALGTGWNTKRKTG</sequence>
<evidence type="ECO:0000313" key="1">
    <source>
        <dbReference type="EMBL" id="UNH39988.1"/>
    </source>
</evidence>
<dbReference type="EMBL" id="CP093255">
    <property type="protein sequence ID" value="UNH39988.1"/>
    <property type="molecule type" value="Genomic_DNA"/>
</dbReference>
<name>A0ACD3YA25_9GAMM</name>
<organism evidence="1 2">
    <name type="scientific">Moellerella wisconsensis</name>
    <dbReference type="NCBI Taxonomy" id="158849"/>
    <lineage>
        <taxon>Bacteria</taxon>
        <taxon>Pseudomonadati</taxon>
        <taxon>Pseudomonadota</taxon>
        <taxon>Gammaproteobacteria</taxon>
        <taxon>Enterobacterales</taxon>
        <taxon>Morganellaceae</taxon>
        <taxon>Moellerella</taxon>
    </lineage>
</organism>
<proteinExistence type="predicted"/>
<reference evidence="1" key="1">
    <citation type="submission" date="2022-03" db="EMBL/GenBank/DDBJ databases">
        <title>ESBL-producing Moellerella wisconsensis and Escherichia marmotae isolated from wild game meat.</title>
        <authorList>
            <person name="Biggel M."/>
        </authorList>
    </citation>
    <scope>NUCLEOTIDE SEQUENCE</scope>
    <source>
        <strain evidence="1">W1</strain>
    </source>
</reference>
<keyword evidence="2" id="KW-1185">Reference proteome</keyword>
<dbReference type="Proteomes" id="UP000829420">
    <property type="component" value="Chromosome"/>
</dbReference>
<evidence type="ECO:0000313" key="2">
    <source>
        <dbReference type="Proteomes" id="UP000829420"/>
    </source>
</evidence>
<gene>
    <name evidence="1" type="ORF">MNY70_05970</name>
</gene>
<accession>A0ACD3YA25</accession>